<protein>
    <recommendedName>
        <fullName evidence="3">Polyketide cyclase / dehydrase and lipid transport</fullName>
    </recommendedName>
</protein>
<reference evidence="1 2" key="1">
    <citation type="submission" date="2019-02" db="EMBL/GenBank/DDBJ databases">
        <title>Deep-cultivation of Planctomycetes and their phenomic and genomic characterization uncovers novel biology.</title>
        <authorList>
            <person name="Wiegand S."/>
            <person name="Jogler M."/>
            <person name="Boedeker C."/>
            <person name="Pinto D."/>
            <person name="Vollmers J."/>
            <person name="Rivas-Marin E."/>
            <person name="Kohn T."/>
            <person name="Peeters S.H."/>
            <person name="Heuer A."/>
            <person name="Rast P."/>
            <person name="Oberbeckmann S."/>
            <person name="Bunk B."/>
            <person name="Jeske O."/>
            <person name="Meyerdierks A."/>
            <person name="Storesund J.E."/>
            <person name="Kallscheuer N."/>
            <person name="Luecker S."/>
            <person name="Lage O.M."/>
            <person name="Pohl T."/>
            <person name="Merkel B.J."/>
            <person name="Hornburger P."/>
            <person name="Mueller R.-W."/>
            <person name="Bruemmer F."/>
            <person name="Labrenz M."/>
            <person name="Spormann A.M."/>
            <person name="Op den Camp H."/>
            <person name="Overmann J."/>
            <person name="Amann R."/>
            <person name="Jetten M.S.M."/>
            <person name="Mascher T."/>
            <person name="Medema M.H."/>
            <person name="Devos D.P."/>
            <person name="Kaster A.-K."/>
            <person name="Ovreas L."/>
            <person name="Rohde M."/>
            <person name="Galperin M.Y."/>
            <person name="Jogler C."/>
        </authorList>
    </citation>
    <scope>NUCLEOTIDE SEQUENCE [LARGE SCALE GENOMIC DNA]</scope>
    <source>
        <strain evidence="1 2">Pan153</strain>
    </source>
</reference>
<dbReference type="InterPro" id="IPR023393">
    <property type="entry name" value="START-like_dom_sf"/>
</dbReference>
<dbReference type="Proteomes" id="UP000320839">
    <property type="component" value="Chromosome"/>
</dbReference>
<dbReference type="EMBL" id="CP036317">
    <property type="protein sequence ID" value="QDV20749.1"/>
    <property type="molecule type" value="Genomic_DNA"/>
</dbReference>
<organism evidence="1 2">
    <name type="scientific">Gimesia panareensis</name>
    <dbReference type="NCBI Taxonomy" id="2527978"/>
    <lineage>
        <taxon>Bacteria</taxon>
        <taxon>Pseudomonadati</taxon>
        <taxon>Planctomycetota</taxon>
        <taxon>Planctomycetia</taxon>
        <taxon>Planctomycetales</taxon>
        <taxon>Planctomycetaceae</taxon>
        <taxon>Gimesia</taxon>
    </lineage>
</organism>
<dbReference type="SUPFAM" id="SSF55961">
    <property type="entry name" value="Bet v1-like"/>
    <property type="match status" value="1"/>
</dbReference>
<evidence type="ECO:0008006" key="3">
    <source>
        <dbReference type="Google" id="ProtNLM"/>
    </source>
</evidence>
<sequence length="154" mass="17918">MTYLMKLELTEKTKLNASPETIHKWLCDLENWPKINDKIKSITVEGNRCFGEMDFKGKKLEFAGIVPEDDDPLKVTCNIVVQINQEREDTEHLTVVYEINPQGRSTQVVERIIFEREIPFWGWLLVKLIMKLGKPKGLTNLQRIKEHIIVEGDP</sequence>
<evidence type="ECO:0000313" key="1">
    <source>
        <dbReference type="EMBL" id="QDV20749.1"/>
    </source>
</evidence>
<proteinExistence type="predicted"/>
<gene>
    <name evidence="1" type="ORF">Pan153_54270</name>
</gene>
<accession>A0A518FWM2</accession>
<dbReference type="CDD" id="cd07812">
    <property type="entry name" value="SRPBCC"/>
    <property type="match status" value="1"/>
</dbReference>
<evidence type="ECO:0000313" key="2">
    <source>
        <dbReference type="Proteomes" id="UP000320839"/>
    </source>
</evidence>
<dbReference type="Gene3D" id="3.30.530.20">
    <property type="match status" value="1"/>
</dbReference>
<name>A0A518FWM2_9PLAN</name>
<dbReference type="AlphaFoldDB" id="A0A518FWM2"/>